<reference evidence="3" key="1">
    <citation type="submission" date="2018-09" db="EMBL/GenBank/DDBJ databases">
        <authorList>
            <person name="Livingstone P.G."/>
            <person name="Whitworth D.E."/>
        </authorList>
    </citation>
    <scope>NUCLEOTIDE SEQUENCE [LARGE SCALE GENOMIC DNA]</scope>
    <source>
        <strain evidence="3">AB047A</strain>
    </source>
</reference>
<dbReference type="OrthoDB" id="5500028at2"/>
<proteinExistence type="predicted"/>
<comment type="caution">
    <text evidence="2">The sequence shown here is derived from an EMBL/GenBank/DDBJ whole genome shotgun (WGS) entry which is preliminary data.</text>
</comment>
<dbReference type="RefSeq" id="WP_121769739.1">
    <property type="nucleotide sequence ID" value="NZ_RAWM01000024.1"/>
</dbReference>
<evidence type="ECO:0000313" key="2">
    <source>
        <dbReference type="EMBL" id="RKH70362.1"/>
    </source>
</evidence>
<dbReference type="Proteomes" id="UP000282656">
    <property type="component" value="Unassembled WGS sequence"/>
</dbReference>
<gene>
    <name evidence="2" type="ORF">D7X96_11765</name>
</gene>
<protein>
    <submittedName>
        <fullName evidence="2">Phosphate/phosphite/phosphonate ABC transporter substrate-binding protein</fullName>
    </submittedName>
</protein>
<dbReference type="PANTHER" id="PTHR35841">
    <property type="entry name" value="PHOSPHONATES-BINDING PERIPLASMIC PROTEIN"/>
    <property type="match status" value="1"/>
</dbReference>
<dbReference type="Pfam" id="PF12974">
    <property type="entry name" value="Phosphonate-bd"/>
    <property type="match status" value="1"/>
</dbReference>
<keyword evidence="3" id="KW-1185">Reference proteome</keyword>
<name>A0A3A8QZT0_9BACT</name>
<evidence type="ECO:0000256" key="1">
    <source>
        <dbReference type="SAM" id="MobiDB-lite"/>
    </source>
</evidence>
<accession>A0A3A8QZT0</accession>
<sequence length="274" mass="28992">MTPHVPPGSRHSFRFGLPPSLGSETARERAERLASFLQRALGKLVEVSVATSYETLAKDLLSGRADAAWAPPFVCARMEAMGVRVLARGVRRGMSSYRSALVGRAGSGLTLEKLKGATAAWVDRDSVAGYLLPSAFLKTQGLEPSRAFVSQQFTGSYQGALEAVLEGRAQVTSVFCPPASTGLTFTTGVEDVLGPGMGAKFELLAYTDEAPNDGVPVAMGLPAPLVTALEAALLGLPSTPDGQALMRDIFNADRFEVAPRMGYRALYRVALASL</sequence>
<feature type="region of interest" description="Disordered" evidence="1">
    <location>
        <begin position="1"/>
        <end position="22"/>
    </location>
</feature>
<dbReference type="EMBL" id="RAWM01000024">
    <property type="protein sequence ID" value="RKH70362.1"/>
    <property type="molecule type" value="Genomic_DNA"/>
</dbReference>
<dbReference type="Gene3D" id="3.40.190.10">
    <property type="entry name" value="Periplasmic binding protein-like II"/>
    <property type="match status" value="2"/>
</dbReference>
<dbReference type="SUPFAM" id="SSF53850">
    <property type="entry name" value="Periplasmic binding protein-like II"/>
    <property type="match status" value="1"/>
</dbReference>
<dbReference type="PANTHER" id="PTHR35841:SF1">
    <property type="entry name" value="PHOSPHONATES-BINDING PERIPLASMIC PROTEIN"/>
    <property type="match status" value="1"/>
</dbReference>
<evidence type="ECO:0000313" key="3">
    <source>
        <dbReference type="Proteomes" id="UP000282656"/>
    </source>
</evidence>
<dbReference type="AlphaFoldDB" id="A0A3A8QZT0"/>
<organism evidence="2 3">
    <name type="scientific">Corallococcus interemptor</name>
    <dbReference type="NCBI Taxonomy" id="2316720"/>
    <lineage>
        <taxon>Bacteria</taxon>
        <taxon>Pseudomonadati</taxon>
        <taxon>Myxococcota</taxon>
        <taxon>Myxococcia</taxon>
        <taxon>Myxococcales</taxon>
        <taxon>Cystobacterineae</taxon>
        <taxon>Myxococcaceae</taxon>
        <taxon>Corallococcus</taxon>
    </lineage>
</organism>